<dbReference type="InterPro" id="IPR015943">
    <property type="entry name" value="WD40/YVTN_repeat-like_dom_sf"/>
</dbReference>
<feature type="repeat" description="WD" evidence="4">
    <location>
        <begin position="353"/>
        <end position="392"/>
    </location>
</feature>
<comment type="caution">
    <text evidence="8">The sequence shown here is derived from an EMBL/GenBank/DDBJ whole genome shotgun (WGS) entry which is preliminary data.</text>
</comment>
<dbReference type="PRINTS" id="PR00320">
    <property type="entry name" value="GPROTEINBRPT"/>
</dbReference>
<dbReference type="InterPro" id="IPR036322">
    <property type="entry name" value="WD40_repeat_dom_sf"/>
</dbReference>
<dbReference type="SUPFAM" id="SSF50978">
    <property type="entry name" value="WD40 repeat-like"/>
    <property type="match status" value="1"/>
</dbReference>
<dbReference type="Gene3D" id="2.130.10.10">
    <property type="entry name" value="YVTN repeat-like/Quinoprotein amine dehydrogenase"/>
    <property type="match status" value="1"/>
</dbReference>
<dbReference type="SUPFAM" id="SSF81383">
    <property type="entry name" value="F-box domain"/>
    <property type="match status" value="1"/>
</dbReference>
<dbReference type="Pfam" id="PF12937">
    <property type="entry name" value="F-box-like"/>
    <property type="match status" value="1"/>
</dbReference>
<dbReference type="InterPro" id="IPR036047">
    <property type="entry name" value="F-box-like_dom_sf"/>
</dbReference>
<dbReference type="Proteomes" id="UP000192596">
    <property type="component" value="Unassembled WGS sequence"/>
</dbReference>
<feature type="transmembrane region" description="Helical" evidence="6">
    <location>
        <begin position="1005"/>
        <end position="1025"/>
    </location>
</feature>
<sequence length="1203" mass="131885">MATPSRAYQSLPPPRNMAVTHPVQRAPSNFDEGFSEETQSQPESDIELDMRTDVKLPDVVDQLLDDMENLTLEQRVNVVRQTALGLSPEDQLELANSLLALLPTWAKQQASAHLDSLMFFDPVAYLPVELVALVLGNLSPRDLLHASGVNRAWGDRTQDEELWRSCVAREGWRVDRKKMRRYEHVRDERRARQVKAASKSGSQMLARKDSRKRRREEAFSESELSRRGMDGSTDDCGSSYAESEDDMMDGVEMQGAAGVRGRGERDHTQSELRVATASHLSPQHDRMDAYPIRRPRRDFKLEPTEFQGQVSLSDSLDSKLSWAYVYKKRRQLEKNWEDGKYKMFKLPHPQFENEGHTECVYTIQHTNEWLVSGSRDRSIRVWDLATSRLKRAMTGHEQSVLCLQFDATPENDIIVSGGSDSWVIIWKFSTGEIIKKMTDAHTESVLNLRFDDRYLVTCSKDKTIKLWSRHAMTKTSPLLPAHTVDNYAALSKTDLIAEHSLLATLRGHHAAVNAVMIHESTIVSASGDRTIRNWNLHTGKTVRTYTGHTKGIACVQYDGRRIISGSSDNSVRIFDAETAAEVASLTGHTSLVRTVQARFGDLAIRTDEELHAESRAADKAFYNAVDAGMESARARRGSPRNAGSSRPEKMLATGTKVPPGGGGSRWAKIVSGSYDQTIIIWKQDRDGNWTQKHRLHQDFLLMNRGAHRRTVPANALAQPANLHNLTAQPLAQPNFQAHGAAQAALAQAQGALLQAHSLMNGPLPGHVQPGQVANITAQQQALNTHVNALQQQIAPPALAPGAAATAVAAVQAAHIPGQTATLTPNAQAAHAPPAAAGPQAAAAHAHAAAQAQAQANRENSNRVFKLQFDARRIAAPTHPSSFSGTLPKMPPLHGDSPPAPSDERSRLLHFERYSYSTQHPNPHIHDTEAPMSQKATSKAQQLKRHLLANLSIKYADWILLLCFLISGMMDAGAYNAYSCFVSMQTGNTIFAALGVSDLPVASPVLAWTKSVTSVFAFLTGSFVLSSLHRRAGEKKRWVLVTNFAVQALLTGIAVWMVEKRVTSGSPASPKEGAVLGALAKNGGWGFPRLDLVPIALLSFQASGMIVASRMLSYNGMPTIVLTSAYNDIMSDPGLFSGGLTGNVSRNRKMGGVVMYFVGAVCGGALASSQFGFAGTLWISIIVKLGIAGGWLAWREERKEEREG</sequence>
<dbReference type="PANTHER" id="PTHR37488">
    <property type="entry name" value="DUF1275 DOMAIN-CONTAINING PROTEIN"/>
    <property type="match status" value="1"/>
</dbReference>
<evidence type="ECO:0000259" key="7">
    <source>
        <dbReference type="PROSITE" id="PS50181"/>
    </source>
</evidence>
<keyword evidence="6" id="KW-0812">Transmembrane</keyword>
<feature type="transmembrane region" description="Helical" evidence="6">
    <location>
        <begin position="1176"/>
        <end position="1193"/>
    </location>
</feature>
<keyword evidence="3" id="KW-0677">Repeat</keyword>
<feature type="region of interest" description="Disordered" evidence="5">
    <location>
        <begin position="184"/>
        <end position="283"/>
    </location>
</feature>
<feature type="repeat" description="WD" evidence="4">
    <location>
        <begin position="393"/>
        <end position="436"/>
    </location>
</feature>
<feature type="compositionally biased region" description="Basic and acidic residues" evidence="5">
    <location>
        <begin position="261"/>
        <end position="270"/>
    </location>
</feature>
<keyword evidence="9" id="KW-1185">Reference proteome</keyword>
<feature type="region of interest" description="Disordered" evidence="5">
    <location>
        <begin position="631"/>
        <end position="663"/>
    </location>
</feature>
<reference evidence="9" key="1">
    <citation type="submission" date="2017-03" db="EMBL/GenBank/DDBJ databases">
        <title>Genomes of endolithic fungi from Antarctica.</title>
        <authorList>
            <person name="Coleine C."/>
            <person name="Masonjones S."/>
            <person name="Stajich J.E."/>
        </authorList>
    </citation>
    <scope>NUCLEOTIDE SEQUENCE [LARGE SCALE GENOMIC DNA]</scope>
    <source>
        <strain evidence="9">CCFEE 5527</strain>
    </source>
</reference>
<protein>
    <recommendedName>
        <fullName evidence="7">F-box domain-containing protein</fullName>
    </recommendedName>
</protein>
<proteinExistence type="inferred from homology"/>
<dbReference type="CDD" id="cd00200">
    <property type="entry name" value="WD40"/>
    <property type="match status" value="1"/>
</dbReference>
<dbReference type="OrthoDB" id="5288586at2759"/>
<evidence type="ECO:0000256" key="6">
    <source>
        <dbReference type="SAM" id="Phobius"/>
    </source>
</evidence>
<dbReference type="Gene3D" id="1.20.1280.50">
    <property type="match status" value="1"/>
</dbReference>
<feature type="repeat" description="WD" evidence="4">
    <location>
        <begin position="545"/>
        <end position="584"/>
    </location>
</feature>
<evidence type="ECO:0000256" key="5">
    <source>
        <dbReference type="SAM" id="MobiDB-lite"/>
    </source>
</evidence>
<evidence type="ECO:0000256" key="4">
    <source>
        <dbReference type="PROSITE-ProRule" id="PRU00221"/>
    </source>
</evidence>
<feature type="region of interest" description="Disordered" evidence="5">
    <location>
        <begin position="1"/>
        <end position="44"/>
    </location>
</feature>
<gene>
    <name evidence="8" type="ORF">B0A48_10590</name>
</gene>
<dbReference type="SMART" id="SM00320">
    <property type="entry name" value="WD40"/>
    <property type="match status" value="6"/>
</dbReference>
<evidence type="ECO:0000256" key="3">
    <source>
        <dbReference type="ARBA" id="ARBA00022737"/>
    </source>
</evidence>
<dbReference type="Pfam" id="PF06912">
    <property type="entry name" value="DUF1275"/>
    <property type="match status" value="1"/>
</dbReference>
<feature type="transmembrane region" description="Helical" evidence="6">
    <location>
        <begin position="1152"/>
        <end position="1170"/>
    </location>
</feature>
<feature type="transmembrane region" description="Helical" evidence="6">
    <location>
        <begin position="1091"/>
        <end position="1111"/>
    </location>
</feature>
<dbReference type="InterPro" id="IPR001680">
    <property type="entry name" value="WD40_rpt"/>
</dbReference>
<keyword evidence="2 4" id="KW-0853">WD repeat</keyword>
<dbReference type="PANTHER" id="PTHR37488:SF1">
    <property type="entry name" value="DUF1275 DOMAIN PROTEIN"/>
    <property type="match status" value="1"/>
</dbReference>
<evidence type="ECO:0000256" key="2">
    <source>
        <dbReference type="ARBA" id="ARBA00022574"/>
    </source>
</evidence>
<feature type="repeat" description="WD" evidence="4">
    <location>
        <begin position="505"/>
        <end position="544"/>
    </location>
</feature>
<dbReference type="PROSITE" id="PS50181">
    <property type="entry name" value="FBOX"/>
    <property type="match status" value="1"/>
</dbReference>
<feature type="transmembrane region" description="Helical" evidence="6">
    <location>
        <begin position="1037"/>
        <end position="1057"/>
    </location>
</feature>
<evidence type="ECO:0000256" key="1">
    <source>
        <dbReference type="ARBA" id="ARBA00007968"/>
    </source>
</evidence>
<dbReference type="PROSITE" id="PS50294">
    <property type="entry name" value="WD_REPEATS_REGION"/>
    <property type="match status" value="4"/>
</dbReference>
<dbReference type="AlphaFoldDB" id="A0A1V8SY96"/>
<dbReference type="PROSITE" id="PS00678">
    <property type="entry name" value="WD_REPEATS_1"/>
    <property type="match status" value="1"/>
</dbReference>
<feature type="compositionally biased region" description="Low complexity" evidence="5">
    <location>
        <begin position="826"/>
        <end position="855"/>
    </location>
</feature>
<feature type="compositionally biased region" description="Basic and acidic residues" evidence="5">
    <location>
        <begin position="215"/>
        <end position="229"/>
    </location>
</feature>
<accession>A0A1V8SY96</accession>
<dbReference type="STRING" id="1507870.A0A1V8SY96"/>
<dbReference type="InterPro" id="IPR010699">
    <property type="entry name" value="DUF1275"/>
</dbReference>
<dbReference type="Pfam" id="PF00400">
    <property type="entry name" value="WD40"/>
    <property type="match status" value="5"/>
</dbReference>
<dbReference type="InterPro" id="IPR019775">
    <property type="entry name" value="WD40_repeat_CS"/>
</dbReference>
<feature type="region of interest" description="Disordered" evidence="5">
    <location>
        <begin position="877"/>
        <end position="903"/>
    </location>
</feature>
<feature type="domain" description="F-box" evidence="7">
    <location>
        <begin position="120"/>
        <end position="166"/>
    </location>
</feature>
<feature type="repeat" description="WD" evidence="4">
    <location>
        <begin position="438"/>
        <end position="468"/>
    </location>
</feature>
<name>A0A1V8SY96_9PEZI</name>
<evidence type="ECO:0000313" key="9">
    <source>
        <dbReference type="Proteomes" id="UP000192596"/>
    </source>
</evidence>
<comment type="similarity">
    <text evidence="1">Belongs to the WD repeat MET30/SCONB/SCON-2 family.</text>
</comment>
<dbReference type="InterPro" id="IPR020472">
    <property type="entry name" value="WD40_PAC1"/>
</dbReference>
<evidence type="ECO:0000313" key="8">
    <source>
        <dbReference type="EMBL" id="OQO03948.1"/>
    </source>
</evidence>
<keyword evidence="6" id="KW-1133">Transmembrane helix</keyword>
<dbReference type="EMBL" id="NAJO01000023">
    <property type="protein sequence ID" value="OQO03948.1"/>
    <property type="molecule type" value="Genomic_DNA"/>
</dbReference>
<organism evidence="8 9">
    <name type="scientific">Cryoendolithus antarcticus</name>
    <dbReference type="NCBI Taxonomy" id="1507870"/>
    <lineage>
        <taxon>Eukaryota</taxon>
        <taxon>Fungi</taxon>
        <taxon>Dikarya</taxon>
        <taxon>Ascomycota</taxon>
        <taxon>Pezizomycotina</taxon>
        <taxon>Dothideomycetes</taxon>
        <taxon>Dothideomycetidae</taxon>
        <taxon>Cladosporiales</taxon>
        <taxon>Cladosporiaceae</taxon>
        <taxon>Cryoendolithus</taxon>
    </lineage>
</organism>
<keyword evidence="6" id="KW-0472">Membrane</keyword>
<dbReference type="InParanoid" id="A0A1V8SY96"/>
<dbReference type="PROSITE" id="PS50082">
    <property type="entry name" value="WD_REPEATS_2"/>
    <property type="match status" value="5"/>
</dbReference>
<dbReference type="InterPro" id="IPR001810">
    <property type="entry name" value="F-box_dom"/>
</dbReference>
<feature type="region of interest" description="Disordered" evidence="5">
    <location>
        <begin position="824"/>
        <end position="858"/>
    </location>
</feature>